<dbReference type="Gene3D" id="2.60.120.650">
    <property type="entry name" value="Cupin"/>
    <property type="match status" value="1"/>
</dbReference>
<dbReference type="AlphaFoldDB" id="A0A401PNC7"/>
<gene>
    <name evidence="12" type="ORF">scyTo_0003699</name>
</gene>
<dbReference type="GO" id="GO:0016706">
    <property type="term" value="F:2-oxoglutarate-dependent dioxygenase activity"/>
    <property type="evidence" value="ECO:0007669"/>
    <property type="project" value="UniProtKB-ARBA"/>
</dbReference>
<dbReference type="Pfam" id="PF13621">
    <property type="entry name" value="Cupin_8"/>
    <property type="match status" value="1"/>
</dbReference>
<proteinExistence type="inferred from homology"/>
<reference evidence="12 13" key="1">
    <citation type="journal article" date="2018" name="Nat. Ecol. Evol.">
        <title>Shark genomes provide insights into elasmobranch evolution and the origin of vertebrates.</title>
        <authorList>
            <person name="Hara Y"/>
            <person name="Yamaguchi K"/>
            <person name="Onimaru K"/>
            <person name="Kadota M"/>
            <person name="Koyanagi M"/>
            <person name="Keeley SD"/>
            <person name="Tatsumi K"/>
            <person name="Tanaka K"/>
            <person name="Motone F"/>
            <person name="Kageyama Y"/>
            <person name="Nozu R"/>
            <person name="Adachi N"/>
            <person name="Nishimura O"/>
            <person name="Nakagawa R"/>
            <person name="Tanegashima C"/>
            <person name="Kiyatake I"/>
            <person name="Matsumoto R"/>
            <person name="Murakumo K"/>
            <person name="Nishida K"/>
            <person name="Terakita A"/>
            <person name="Kuratani S"/>
            <person name="Sato K"/>
            <person name="Hyodo S Kuraku.S."/>
        </authorList>
    </citation>
    <scope>NUCLEOTIDE SEQUENCE [LARGE SCALE GENOMIC DNA]</scope>
</reference>
<keyword evidence="3" id="KW-0560">Oxidoreductase</keyword>
<dbReference type="GO" id="GO:0005634">
    <property type="term" value="C:nucleus"/>
    <property type="evidence" value="ECO:0007669"/>
    <property type="project" value="TreeGrafter"/>
</dbReference>
<dbReference type="SMART" id="SM00558">
    <property type="entry name" value="JmjC"/>
    <property type="match status" value="1"/>
</dbReference>
<dbReference type="GO" id="GO:0005737">
    <property type="term" value="C:cytoplasm"/>
    <property type="evidence" value="ECO:0007669"/>
    <property type="project" value="TreeGrafter"/>
</dbReference>
<evidence type="ECO:0000256" key="2">
    <source>
        <dbReference type="ARBA" id="ARBA00022723"/>
    </source>
</evidence>
<keyword evidence="4" id="KW-0408">Iron</keyword>
<dbReference type="GO" id="GO:0140096">
    <property type="term" value="F:catalytic activity, acting on a protein"/>
    <property type="evidence" value="ECO:0007669"/>
    <property type="project" value="UniProtKB-ARBA"/>
</dbReference>
<dbReference type="GO" id="GO:0045905">
    <property type="term" value="P:positive regulation of translational termination"/>
    <property type="evidence" value="ECO:0007669"/>
    <property type="project" value="TreeGrafter"/>
</dbReference>
<accession>A0A401PNC7</accession>
<name>A0A401PNC7_SCYTO</name>
<dbReference type="SUPFAM" id="SSF51197">
    <property type="entry name" value="Clavaminate synthase-like"/>
    <property type="match status" value="1"/>
</dbReference>
<comment type="similarity">
    <text evidence="5">Belongs to the JMJD6 family.</text>
</comment>
<evidence type="ECO:0000313" key="12">
    <source>
        <dbReference type="EMBL" id="GCB74608.1"/>
    </source>
</evidence>
<dbReference type="FunFam" id="2.60.120.650:FF:000030">
    <property type="entry name" value="JmjC domain-containing protein 4"/>
    <property type="match status" value="1"/>
</dbReference>
<dbReference type="GO" id="GO:0046872">
    <property type="term" value="F:metal ion binding"/>
    <property type="evidence" value="ECO:0007669"/>
    <property type="project" value="UniProtKB-KW"/>
</dbReference>
<sequence length="424" mass="49760">MDEETLKSALVFFQGDRPSYEEFHKGPKLDYLRESDLTYSEFFRGFLLPNYPCILSPEFTESWRSRQHWVKGDGKPDYEHLLEHLGDFIVPVANCDVKEYNANPKHNIPFRDYLSYWREHRENGYSSLQGCLYMKDWHMHRVFPDHGVYNTPLFFQSDWLNEYWDTMELDDYRFVYMGPKGSWTPFHADVFRSYSWSANICGRKKWLLFPPGQEEHLKDCSGNLVYDAQSLILQDRDRYPKYSQCCQPIEVVQEVGEIIFVPSSWHHQVYNLEDTISINHNWLNGCNIDTMWQFLQGELTAVQEEIGEWKNCMEDWHQHCQLLLKSCTGINYCEFYRFLKIIAKNRIAVLEATSGDSAALHSTLPAELSALGPCHSVFDLHRTEDVLTAMLANEDFSRLDPDLLGPHPENLLHEIKEMTHSVLS</sequence>
<comment type="caution">
    <text evidence="12">The sequence shown here is derived from an EMBL/GenBank/DDBJ whole genome shotgun (WGS) entry which is preliminary data.</text>
</comment>
<dbReference type="Proteomes" id="UP000288216">
    <property type="component" value="Unassembled WGS sequence"/>
</dbReference>
<dbReference type="InterPro" id="IPR003347">
    <property type="entry name" value="JmjC_dom"/>
</dbReference>
<dbReference type="EMBL" id="BFAA01001035">
    <property type="protein sequence ID" value="GCB74608.1"/>
    <property type="molecule type" value="Genomic_DNA"/>
</dbReference>
<dbReference type="InterPro" id="IPR041667">
    <property type="entry name" value="Cupin_8"/>
</dbReference>
<dbReference type="GO" id="GO:0043565">
    <property type="term" value="F:sequence-specific DNA binding"/>
    <property type="evidence" value="ECO:0007669"/>
    <property type="project" value="TreeGrafter"/>
</dbReference>
<dbReference type="InterPro" id="IPR050910">
    <property type="entry name" value="JMJD6_ArgDemeth/LysHydrox"/>
</dbReference>
<comment type="cofactor">
    <cofactor evidence="1">
        <name>Fe(2+)</name>
        <dbReference type="ChEBI" id="CHEBI:29033"/>
    </cofactor>
</comment>
<evidence type="ECO:0000256" key="10">
    <source>
        <dbReference type="ARBA" id="ARBA00082904"/>
    </source>
</evidence>
<dbReference type="OMA" id="HPCMFSR"/>
<evidence type="ECO:0000259" key="11">
    <source>
        <dbReference type="PROSITE" id="PS51184"/>
    </source>
</evidence>
<feature type="domain" description="JmjC" evidence="11">
    <location>
        <begin position="140"/>
        <end position="299"/>
    </location>
</feature>
<evidence type="ECO:0000256" key="7">
    <source>
        <dbReference type="ARBA" id="ARBA00067203"/>
    </source>
</evidence>
<protein>
    <recommendedName>
        <fullName evidence="7">2-oxoglutarate and iron-dependent oxygenase JMJD4</fullName>
    </recommendedName>
    <alternativeName>
        <fullName evidence="8">JmjC domain-containing protein 4</fullName>
    </alternativeName>
    <alternativeName>
        <fullName evidence="10">Jumonji domain-containing protein 4</fullName>
    </alternativeName>
    <alternativeName>
        <fullName evidence="9">Lysyl-hydroxylase JMJD4</fullName>
    </alternativeName>
</protein>
<comment type="catalytic activity">
    <reaction evidence="6">
        <text>L-lysyl-[protein] + 2-oxoglutarate + O2 = 4-hydroxy-L-lysyl-[protein] + succinate + CO2</text>
        <dbReference type="Rhea" id="RHEA:57156"/>
        <dbReference type="Rhea" id="RHEA-COMP:9752"/>
        <dbReference type="Rhea" id="RHEA-COMP:15084"/>
        <dbReference type="ChEBI" id="CHEBI:15379"/>
        <dbReference type="ChEBI" id="CHEBI:16526"/>
        <dbReference type="ChEBI" id="CHEBI:16810"/>
        <dbReference type="ChEBI" id="CHEBI:29969"/>
        <dbReference type="ChEBI" id="CHEBI:30031"/>
        <dbReference type="ChEBI" id="CHEBI:141495"/>
    </reaction>
</comment>
<evidence type="ECO:0000256" key="1">
    <source>
        <dbReference type="ARBA" id="ARBA00001954"/>
    </source>
</evidence>
<dbReference type="STRING" id="75743.A0A401PNC7"/>
<dbReference type="PROSITE" id="PS51184">
    <property type="entry name" value="JMJC"/>
    <property type="match status" value="1"/>
</dbReference>
<dbReference type="PANTHER" id="PTHR12480:SF6">
    <property type="entry name" value="2-OXOGLUTARATE AND IRON-DEPENDENT OXYGENASE JMJD4"/>
    <property type="match status" value="1"/>
</dbReference>
<evidence type="ECO:0000256" key="8">
    <source>
        <dbReference type="ARBA" id="ARBA00078704"/>
    </source>
</evidence>
<dbReference type="OrthoDB" id="203487at2759"/>
<keyword evidence="2" id="KW-0479">Metal-binding</keyword>
<keyword evidence="13" id="KW-1185">Reference proteome</keyword>
<dbReference type="PANTHER" id="PTHR12480">
    <property type="entry name" value="ARGININE DEMETHYLASE AND LYSYL-HYDROXYLASE JMJD"/>
    <property type="match status" value="1"/>
</dbReference>
<organism evidence="12 13">
    <name type="scientific">Scyliorhinus torazame</name>
    <name type="common">Cloudy catshark</name>
    <name type="synonym">Catulus torazame</name>
    <dbReference type="NCBI Taxonomy" id="75743"/>
    <lineage>
        <taxon>Eukaryota</taxon>
        <taxon>Metazoa</taxon>
        <taxon>Chordata</taxon>
        <taxon>Craniata</taxon>
        <taxon>Vertebrata</taxon>
        <taxon>Chondrichthyes</taxon>
        <taxon>Elasmobranchii</taxon>
        <taxon>Galeomorphii</taxon>
        <taxon>Galeoidea</taxon>
        <taxon>Carcharhiniformes</taxon>
        <taxon>Scyliorhinidae</taxon>
        <taxon>Scyliorhinus</taxon>
    </lineage>
</organism>
<evidence type="ECO:0000256" key="4">
    <source>
        <dbReference type="ARBA" id="ARBA00023004"/>
    </source>
</evidence>
<evidence type="ECO:0000256" key="5">
    <source>
        <dbReference type="ARBA" id="ARBA00038068"/>
    </source>
</evidence>
<evidence type="ECO:0000313" key="13">
    <source>
        <dbReference type="Proteomes" id="UP000288216"/>
    </source>
</evidence>
<evidence type="ECO:0000256" key="6">
    <source>
        <dbReference type="ARBA" id="ARBA00047762"/>
    </source>
</evidence>
<evidence type="ECO:0000256" key="3">
    <source>
        <dbReference type="ARBA" id="ARBA00023002"/>
    </source>
</evidence>
<evidence type="ECO:0000256" key="9">
    <source>
        <dbReference type="ARBA" id="ARBA00080747"/>
    </source>
</evidence>